<organism evidence="3 4">
    <name type="scientific">Methanonatronarchaeum thermophilum</name>
    <dbReference type="NCBI Taxonomy" id="1927129"/>
    <lineage>
        <taxon>Archaea</taxon>
        <taxon>Methanobacteriati</taxon>
        <taxon>Methanobacteriota</taxon>
        <taxon>Methanonatronarchaeia</taxon>
        <taxon>Methanonatronarchaeales</taxon>
        <taxon>Methanonatronarchaeaceae</taxon>
        <taxon>Methanonatronarchaeum</taxon>
    </lineage>
</organism>
<keyword evidence="4" id="KW-1185">Reference proteome</keyword>
<dbReference type="InterPro" id="IPR006016">
    <property type="entry name" value="UspA"/>
</dbReference>
<dbReference type="RefSeq" id="WP_086637426.1">
    <property type="nucleotide sequence ID" value="NZ_MRZU01000004.1"/>
</dbReference>
<name>A0A1Y3G9M1_9EURY</name>
<dbReference type="InterPro" id="IPR006015">
    <property type="entry name" value="Universal_stress_UspA"/>
</dbReference>
<dbReference type="CDD" id="cd00293">
    <property type="entry name" value="USP-like"/>
    <property type="match status" value="1"/>
</dbReference>
<dbReference type="SUPFAM" id="SSF52402">
    <property type="entry name" value="Adenine nucleotide alpha hydrolases-like"/>
    <property type="match status" value="1"/>
</dbReference>
<dbReference type="AlphaFoldDB" id="A0A1Y3G9M1"/>
<reference evidence="3 4" key="1">
    <citation type="submission" date="2016-12" db="EMBL/GenBank/DDBJ databases">
        <title>Discovery of methanogenic haloarchaea.</title>
        <authorList>
            <person name="Sorokin D.Y."/>
            <person name="Makarova K.S."/>
            <person name="Abbas B."/>
            <person name="Ferrer M."/>
            <person name="Golyshin P.N."/>
        </authorList>
    </citation>
    <scope>NUCLEOTIDE SEQUENCE [LARGE SCALE GENOMIC DNA]</scope>
    <source>
        <strain evidence="3">AMET1</strain>
    </source>
</reference>
<sequence length="143" mass="15789">MYDRILIPNDGSDKTEEAIKEGIELAKLTGAELHTIFVVNIATFENIPETGVWNQTKGILEKEGEAANKEVERKCEDQGVKCKSKILSGKPHTEILDYAKKNKIDLIVMGTTSKKGVDKFLLGSVAEKVLRSSESPVMVVRSK</sequence>
<dbReference type="PANTHER" id="PTHR46268">
    <property type="entry name" value="STRESS RESPONSE PROTEIN NHAX"/>
    <property type="match status" value="1"/>
</dbReference>
<dbReference type="Gene3D" id="3.40.50.620">
    <property type="entry name" value="HUPs"/>
    <property type="match status" value="1"/>
</dbReference>
<protein>
    <submittedName>
        <fullName evidence="3">Nucleotide-binding protein UspA family</fullName>
    </submittedName>
</protein>
<dbReference type="PANTHER" id="PTHR46268:SF6">
    <property type="entry name" value="UNIVERSAL STRESS PROTEIN UP12"/>
    <property type="match status" value="1"/>
</dbReference>
<proteinExistence type="inferred from homology"/>
<comment type="similarity">
    <text evidence="1">Belongs to the universal stress protein A family.</text>
</comment>
<dbReference type="Proteomes" id="UP000195137">
    <property type="component" value="Unassembled WGS sequence"/>
</dbReference>
<dbReference type="OrthoDB" id="105697at2157"/>
<dbReference type="Pfam" id="PF00582">
    <property type="entry name" value="Usp"/>
    <property type="match status" value="1"/>
</dbReference>
<gene>
    <name evidence="3" type="ORF">AMET1_1030</name>
</gene>
<comment type="caution">
    <text evidence="3">The sequence shown here is derived from an EMBL/GenBank/DDBJ whole genome shotgun (WGS) entry which is preliminary data.</text>
</comment>
<evidence type="ECO:0000259" key="2">
    <source>
        <dbReference type="Pfam" id="PF00582"/>
    </source>
</evidence>
<dbReference type="PRINTS" id="PR01438">
    <property type="entry name" value="UNVRSLSTRESS"/>
</dbReference>
<evidence type="ECO:0000313" key="4">
    <source>
        <dbReference type="Proteomes" id="UP000195137"/>
    </source>
</evidence>
<accession>A0A1Y3G9M1</accession>
<evidence type="ECO:0000256" key="1">
    <source>
        <dbReference type="ARBA" id="ARBA00008791"/>
    </source>
</evidence>
<feature type="domain" description="UspA" evidence="2">
    <location>
        <begin position="1"/>
        <end position="141"/>
    </location>
</feature>
<dbReference type="EMBL" id="MRZU01000004">
    <property type="protein sequence ID" value="OUJ18128.1"/>
    <property type="molecule type" value="Genomic_DNA"/>
</dbReference>
<dbReference type="InterPro" id="IPR014729">
    <property type="entry name" value="Rossmann-like_a/b/a_fold"/>
</dbReference>
<evidence type="ECO:0000313" key="3">
    <source>
        <dbReference type="EMBL" id="OUJ18128.1"/>
    </source>
</evidence>